<accession>A0A0F9Z6C1</accession>
<dbReference type="Pfam" id="PF13649">
    <property type="entry name" value="Methyltransf_25"/>
    <property type="match status" value="1"/>
</dbReference>
<organism evidence="2">
    <name type="scientific">marine sediment metagenome</name>
    <dbReference type="NCBI Taxonomy" id="412755"/>
    <lineage>
        <taxon>unclassified sequences</taxon>
        <taxon>metagenomes</taxon>
        <taxon>ecological metagenomes</taxon>
    </lineage>
</organism>
<dbReference type="Gene3D" id="3.40.50.150">
    <property type="entry name" value="Vaccinia Virus protein VP39"/>
    <property type="match status" value="1"/>
</dbReference>
<gene>
    <name evidence="2" type="ORF">LCGC14_0008960</name>
</gene>
<dbReference type="EMBL" id="LAZR01000001">
    <property type="protein sequence ID" value="KKO12879.1"/>
    <property type="molecule type" value="Genomic_DNA"/>
</dbReference>
<feature type="domain" description="Methyltransferase" evidence="1">
    <location>
        <begin position="43"/>
        <end position="131"/>
    </location>
</feature>
<protein>
    <recommendedName>
        <fullName evidence="1">Methyltransferase domain-containing protein</fullName>
    </recommendedName>
</protein>
<dbReference type="InterPro" id="IPR041698">
    <property type="entry name" value="Methyltransf_25"/>
</dbReference>
<dbReference type="CDD" id="cd02440">
    <property type="entry name" value="AdoMet_MTases"/>
    <property type="match status" value="1"/>
</dbReference>
<proteinExistence type="predicted"/>
<dbReference type="AlphaFoldDB" id="A0A0F9Z6C1"/>
<dbReference type="InterPro" id="IPR029063">
    <property type="entry name" value="SAM-dependent_MTases_sf"/>
</dbReference>
<comment type="caution">
    <text evidence="2">The sequence shown here is derived from an EMBL/GenBank/DDBJ whole genome shotgun (WGS) entry which is preliminary data.</text>
</comment>
<evidence type="ECO:0000259" key="1">
    <source>
        <dbReference type="Pfam" id="PF13649"/>
    </source>
</evidence>
<reference evidence="2" key="1">
    <citation type="journal article" date="2015" name="Nature">
        <title>Complex archaea that bridge the gap between prokaryotes and eukaryotes.</title>
        <authorList>
            <person name="Spang A."/>
            <person name="Saw J.H."/>
            <person name="Jorgensen S.L."/>
            <person name="Zaremba-Niedzwiedzka K."/>
            <person name="Martijn J."/>
            <person name="Lind A.E."/>
            <person name="van Eijk R."/>
            <person name="Schleper C."/>
            <person name="Guy L."/>
            <person name="Ettema T.J."/>
        </authorList>
    </citation>
    <scope>NUCLEOTIDE SEQUENCE</scope>
</reference>
<evidence type="ECO:0000313" key="2">
    <source>
        <dbReference type="EMBL" id="KKO12879.1"/>
    </source>
</evidence>
<name>A0A0F9Z6C1_9ZZZZ</name>
<dbReference type="SUPFAM" id="SSF53335">
    <property type="entry name" value="S-adenosyl-L-methionine-dependent methyltransferases"/>
    <property type="match status" value="1"/>
</dbReference>
<sequence length="195" mass="21431">MSHEDREKWQRKYREGAYASRHHASVYLQQHLPTLAPPLHRALDLACGAGRNALFLARQGYQVDAVDIAAEGLARGKTSADDEGLDNICWYEHDLDAGLPVRPDQYGLIIMIRYLDIALLRAATQHLVKGGYVLAEVHLQTDVSVTGPGSKRFRVAPGTLASVADDLDMIDYSEGVTTDPDGSVVALARLLARKR</sequence>